<dbReference type="InterPro" id="IPR013948">
    <property type="entry name" value="DNA_replication_reg_Sld3_C"/>
</dbReference>
<dbReference type="OrthoDB" id="3003917at2759"/>
<sequence length="247" mass="27031">MAERPVERPMAGSIGKTVQIQILLYFLKLSLPPAPASSKPKGKRKRSASSEGSTEDFLEAFMDKLSMWQLLNSVQSTSMNSSTTKKEDERDWMQIFCEEVVEPEFKLLLPELCALLRTKVFPHSPFSDTETEAATSRASSPVPEDTEALSQSQTRISSRAPSTAADPRRTSPRPDARELARARSRSLSVSLAQEREQSQSQSNGGAAAGKRRAVTREISMSRVFKPKPKPKPATGAADVSVTTESGC</sequence>
<dbReference type="EMBL" id="JANBPK010001315">
    <property type="protein sequence ID" value="KAJ2923564.1"/>
    <property type="molecule type" value="Genomic_DNA"/>
</dbReference>
<proteinExistence type="predicted"/>
<feature type="compositionally biased region" description="Polar residues" evidence="1">
    <location>
        <begin position="126"/>
        <end position="139"/>
    </location>
</feature>
<evidence type="ECO:0000259" key="2">
    <source>
        <dbReference type="Pfam" id="PF08639"/>
    </source>
</evidence>
<feature type="non-terminal residue" evidence="3">
    <location>
        <position position="247"/>
    </location>
</feature>
<feature type="domain" description="DNA replication regulator Sld3 C-terminal" evidence="2">
    <location>
        <begin position="42"/>
        <end position="223"/>
    </location>
</feature>
<accession>A0A9W8IZH5</accession>
<organism evidence="3 4">
    <name type="scientific">Candolleomyces eurysporus</name>
    <dbReference type="NCBI Taxonomy" id="2828524"/>
    <lineage>
        <taxon>Eukaryota</taxon>
        <taxon>Fungi</taxon>
        <taxon>Dikarya</taxon>
        <taxon>Basidiomycota</taxon>
        <taxon>Agaricomycotina</taxon>
        <taxon>Agaricomycetes</taxon>
        <taxon>Agaricomycetidae</taxon>
        <taxon>Agaricales</taxon>
        <taxon>Agaricineae</taxon>
        <taxon>Psathyrellaceae</taxon>
        <taxon>Candolleomyces</taxon>
    </lineage>
</organism>
<feature type="region of interest" description="Disordered" evidence="1">
    <location>
        <begin position="34"/>
        <end position="53"/>
    </location>
</feature>
<dbReference type="Gene3D" id="1.20.58.2130">
    <property type="match status" value="1"/>
</dbReference>
<evidence type="ECO:0000256" key="1">
    <source>
        <dbReference type="SAM" id="MobiDB-lite"/>
    </source>
</evidence>
<dbReference type="Proteomes" id="UP001140091">
    <property type="component" value="Unassembled WGS sequence"/>
</dbReference>
<reference evidence="3" key="1">
    <citation type="submission" date="2022-06" db="EMBL/GenBank/DDBJ databases">
        <title>Genome Sequence of Candolleomyces eurysporus.</title>
        <authorList>
            <person name="Buettner E."/>
        </authorList>
    </citation>
    <scope>NUCLEOTIDE SEQUENCE</scope>
    <source>
        <strain evidence="3">VTCC 930004</strain>
    </source>
</reference>
<dbReference type="Pfam" id="PF08639">
    <property type="entry name" value="Sld3_STD"/>
    <property type="match status" value="1"/>
</dbReference>
<evidence type="ECO:0000313" key="4">
    <source>
        <dbReference type="Proteomes" id="UP001140091"/>
    </source>
</evidence>
<feature type="region of interest" description="Disordered" evidence="1">
    <location>
        <begin position="124"/>
        <end position="247"/>
    </location>
</feature>
<feature type="compositionally biased region" description="Basic and acidic residues" evidence="1">
    <location>
        <begin position="166"/>
        <end position="181"/>
    </location>
</feature>
<keyword evidence="4" id="KW-1185">Reference proteome</keyword>
<dbReference type="AlphaFoldDB" id="A0A9W8IZH5"/>
<name>A0A9W8IZH5_9AGAR</name>
<evidence type="ECO:0000313" key="3">
    <source>
        <dbReference type="EMBL" id="KAJ2923564.1"/>
    </source>
</evidence>
<protein>
    <recommendedName>
        <fullName evidence="2">DNA replication regulator Sld3 C-terminal domain-containing protein</fullName>
    </recommendedName>
</protein>
<gene>
    <name evidence="3" type="ORF">H1R20_g13530</name>
</gene>
<comment type="caution">
    <text evidence="3">The sequence shown here is derived from an EMBL/GenBank/DDBJ whole genome shotgun (WGS) entry which is preliminary data.</text>
</comment>
<feature type="compositionally biased region" description="Polar residues" evidence="1">
    <location>
        <begin position="148"/>
        <end position="161"/>
    </location>
</feature>